<dbReference type="Gene3D" id="3.40.390.10">
    <property type="entry name" value="Collagenase (Catalytic Domain)"/>
    <property type="match status" value="1"/>
</dbReference>
<feature type="binding site" evidence="1">
    <location>
        <position position="110"/>
    </location>
    <ligand>
        <name>Zn(2+)</name>
        <dbReference type="ChEBI" id="CHEBI:29105"/>
        <note>catalytic</note>
    </ligand>
</feature>
<keyword evidence="2" id="KW-0378">Hydrolase</keyword>
<keyword evidence="1 2" id="KW-0862">Zinc</keyword>
<dbReference type="PRINTS" id="PR00480">
    <property type="entry name" value="ASTACIN"/>
</dbReference>
<keyword evidence="2" id="KW-0645">Protease</keyword>
<dbReference type="GO" id="GO:0004222">
    <property type="term" value="F:metalloendopeptidase activity"/>
    <property type="evidence" value="ECO:0007669"/>
    <property type="project" value="UniProtKB-UniRule"/>
</dbReference>
<dbReference type="GO" id="GO:0006508">
    <property type="term" value="P:proteolysis"/>
    <property type="evidence" value="ECO:0007669"/>
    <property type="project" value="UniProtKB-KW"/>
</dbReference>
<comment type="caution">
    <text evidence="4">The sequence shown here is derived from an EMBL/GenBank/DDBJ whole genome shotgun (WGS) entry which is preliminary data.</text>
</comment>
<dbReference type="InterPro" id="IPR024079">
    <property type="entry name" value="MetalloPept_cat_dom_sf"/>
</dbReference>
<comment type="caution">
    <text evidence="1">Lacks conserved residue(s) required for the propagation of feature annotation.</text>
</comment>
<dbReference type="Proteomes" id="UP001205998">
    <property type="component" value="Unassembled WGS sequence"/>
</dbReference>
<dbReference type="GO" id="GO:0008270">
    <property type="term" value="F:zinc ion binding"/>
    <property type="evidence" value="ECO:0007669"/>
    <property type="project" value="UniProtKB-UniRule"/>
</dbReference>
<keyword evidence="5" id="KW-1185">Reference proteome</keyword>
<evidence type="ECO:0000259" key="3">
    <source>
        <dbReference type="PROSITE" id="PS51864"/>
    </source>
</evidence>
<feature type="non-terminal residue" evidence="4">
    <location>
        <position position="1"/>
    </location>
</feature>
<accession>A0AAD5FL97</accession>
<keyword evidence="2" id="KW-0482">Metalloprotease</keyword>
<feature type="binding site" evidence="1">
    <location>
        <position position="104"/>
    </location>
    <ligand>
        <name>Zn(2+)</name>
        <dbReference type="ChEBI" id="CHEBI:29105"/>
        <note>catalytic</note>
    </ligand>
</feature>
<reference evidence="4" key="1">
    <citation type="submission" date="2018-07" db="EMBL/GenBank/DDBJ databases">
        <title>Comparative genomics of catfishes provides insights into carnivory and benthic adaptation.</title>
        <authorList>
            <person name="Zhang Y."/>
            <person name="Wang D."/>
            <person name="Peng Z."/>
            <person name="Zheng S."/>
            <person name="Shao F."/>
            <person name="Tao W."/>
        </authorList>
    </citation>
    <scope>NUCLEOTIDE SEQUENCE</scope>
    <source>
        <strain evidence="4">Chongqing</strain>
    </source>
</reference>
<dbReference type="AlphaFoldDB" id="A0AAD5FL97"/>
<name>A0AAD5FL97_SILAS</name>
<dbReference type="EMBL" id="MU551661">
    <property type="protein sequence ID" value="KAI5619737.1"/>
    <property type="molecule type" value="Genomic_DNA"/>
</dbReference>
<dbReference type="Pfam" id="PF01400">
    <property type="entry name" value="Astacin"/>
    <property type="match status" value="1"/>
</dbReference>
<evidence type="ECO:0000313" key="4">
    <source>
        <dbReference type="EMBL" id="KAI5619737.1"/>
    </source>
</evidence>
<dbReference type="PROSITE" id="PS51864">
    <property type="entry name" value="ASTACIN"/>
    <property type="match status" value="1"/>
</dbReference>
<keyword evidence="1 2" id="KW-0479">Metal-binding</keyword>
<organism evidence="4 5">
    <name type="scientific">Silurus asotus</name>
    <name type="common">Amur catfish</name>
    <name type="synonym">Parasilurus asotus</name>
    <dbReference type="NCBI Taxonomy" id="30991"/>
    <lineage>
        <taxon>Eukaryota</taxon>
        <taxon>Metazoa</taxon>
        <taxon>Chordata</taxon>
        <taxon>Craniata</taxon>
        <taxon>Vertebrata</taxon>
        <taxon>Euteleostomi</taxon>
        <taxon>Actinopterygii</taxon>
        <taxon>Neopterygii</taxon>
        <taxon>Teleostei</taxon>
        <taxon>Ostariophysi</taxon>
        <taxon>Siluriformes</taxon>
        <taxon>Siluridae</taxon>
        <taxon>Silurus</taxon>
    </lineage>
</organism>
<comment type="cofactor">
    <cofactor evidence="1 2">
        <name>Zn(2+)</name>
        <dbReference type="ChEBI" id="CHEBI:29105"/>
    </cofactor>
    <text evidence="1 2">Binds 1 zinc ion per subunit.</text>
</comment>
<dbReference type="SMART" id="SM00235">
    <property type="entry name" value="ZnMc"/>
    <property type="match status" value="1"/>
</dbReference>
<evidence type="ECO:0000256" key="2">
    <source>
        <dbReference type="RuleBase" id="RU361183"/>
    </source>
</evidence>
<evidence type="ECO:0000313" key="5">
    <source>
        <dbReference type="Proteomes" id="UP001205998"/>
    </source>
</evidence>
<sequence>QNADLCTSGGCKWPRRRNGKVYVPYVISNKYSPTELGVIQRAMKSFRKSTCIQFRPRGNETNYIDITSGNGCFSYIGRIRRKQVLSIQINECVYLHVIQHLLLHALGFHHEQSRSDRDKHVKILYNNIRPDKVDNFQIELTNNLKTPYDYNSVMHFERYAFSKSDQPTIIPKPDKNVSIGRATKMSANDILRVKRLYCS</sequence>
<feature type="domain" description="Peptidase M12A" evidence="3">
    <location>
        <begin position="2"/>
        <end position="199"/>
    </location>
</feature>
<feature type="binding site" evidence="1">
    <location>
        <position position="100"/>
    </location>
    <ligand>
        <name>Zn(2+)</name>
        <dbReference type="ChEBI" id="CHEBI:29105"/>
        <note>catalytic</note>
    </ligand>
</feature>
<dbReference type="InterPro" id="IPR001506">
    <property type="entry name" value="Peptidase_M12A"/>
</dbReference>
<dbReference type="PANTHER" id="PTHR10127:SF899">
    <property type="entry name" value="ASTACIN-LIKE METALLOENDOPEPTIDASE-RELATED"/>
    <property type="match status" value="1"/>
</dbReference>
<gene>
    <name evidence="4" type="ORF">C0J50_20654</name>
</gene>
<dbReference type="EC" id="3.4.24.-" evidence="2"/>
<dbReference type="SUPFAM" id="SSF55486">
    <property type="entry name" value="Metalloproteases ('zincins'), catalytic domain"/>
    <property type="match status" value="1"/>
</dbReference>
<protein>
    <recommendedName>
        <fullName evidence="2">Metalloendopeptidase</fullName>
        <ecNumber evidence="2">3.4.24.-</ecNumber>
    </recommendedName>
</protein>
<dbReference type="PANTHER" id="PTHR10127">
    <property type="entry name" value="DISCOIDIN, CUB, EGF, LAMININ , AND ZINC METALLOPROTEASE DOMAIN CONTAINING"/>
    <property type="match status" value="1"/>
</dbReference>
<proteinExistence type="predicted"/>
<dbReference type="InterPro" id="IPR006026">
    <property type="entry name" value="Peptidase_Metallo"/>
</dbReference>
<evidence type="ECO:0000256" key="1">
    <source>
        <dbReference type="PROSITE-ProRule" id="PRU01211"/>
    </source>
</evidence>